<keyword evidence="7" id="KW-0206">Cytoskeleton</keyword>
<dbReference type="PRINTS" id="PR00380">
    <property type="entry name" value="KINESINHEAVY"/>
</dbReference>
<dbReference type="PROSITE" id="PS50067">
    <property type="entry name" value="KINESIN_MOTOR_2"/>
    <property type="match status" value="1"/>
</dbReference>
<evidence type="ECO:0000256" key="9">
    <source>
        <dbReference type="ARBA" id="ARBA00046159"/>
    </source>
</evidence>
<dbReference type="EnsemblPlants" id="Pp3c4_17450V3.2">
    <property type="protein sequence ID" value="Pp3c4_17450V3.2"/>
    <property type="gene ID" value="Pp3c4_17450"/>
</dbReference>
<evidence type="ECO:0000259" key="12">
    <source>
        <dbReference type="PROSITE" id="PS50067"/>
    </source>
</evidence>
<dbReference type="InterPro" id="IPR019821">
    <property type="entry name" value="Kinesin_motor_CS"/>
</dbReference>
<evidence type="ECO:0000256" key="4">
    <source>
        <dbReference type="ARBA" id="ARBA00022741"/>
    </source>
</evidence>
<dbReference type="EMBL" id="ABEU02000004">
    <property type="status" value="NOT_ANNOTATED_CDS"/>
    <property type="molecule type" value="Genomic_DNA"/>
</dbReference>
<dbReference type="GO" id="GO:0005524">
    <property type="term" value="F:ATP binding"/>
    <property type="evidence" value="ECO:0007669"/>
    <property type="project" value="UniProtKB-UniRule"/>
</dbReference>
<gene>
    <name evidence="13" type="primary">LOC112281910</name>
</gene>
<dbReference type="GO" id="GO:0008017">
    <property type="term" value="F:microtubule binding"/>
    <property type="evidence" value="ECO:0007669"/>
    <property type="project" value="InterPro"/>
</dbReference>
<evidence type="ECO:0000256" key="7">
    <source>
        <dbReference type="ARBA" id="ARBA00023212"/>
    </source>
</evidence>
<dbReference type="Pfam" id="PF00225">
    <property type="entry name" value="Kinesin"/>
    <property type="match status" value="1"/>
</dbReference>
<dbReference type="PANTHER" id="PTHR47970:SF12">
    <property type="entry name" value="KINESIN FAMILY MEMBER 11"/>
    <property type="match status" value="1"/>
</dbReference>
<comment type="similarity">
    <text evidence="8">Belongs to the TRAFAC class myosin-kinesin ATPase superfamily. Kinesin family. KIN-5/BimC subfamily.</text>
</comment>
<keyword evidence="4 10" id="KW-0547">Nucleotide-binding</keyword>
<sequence length="1045" mass="116804">MAARAEKEKGVAVQVLLRCRPFSEDEKRTKSPQVISCHDQRREVTVFQNIASKQIDRTFTFDKVFGPQSRQLDLYEQAIVPIVNEVLDGYNCTIFAYGQTGTGKTYTMEGSGRKSKNGELPPDAGVIPRAIQQIFETLDRDDQEYSVKVTYLELYNEELTDLLAPEEYSKVVIDEKIKKPLALMEDGKGGVLVRGLEEEIVTSANQIYTLLDRGSAKRQTAETLLNKQSSRSHSIFSITIHMKETTPEGEELMKCGKLNLVDLAGSENISRSGAKDNRAREAGEINKSLLTLGRVITALVEHLGHIPYRDSKLTRLLRDSLGGKTKTCIIATVSPSVHCLEETLSTLDYAHRAKNIKNKPEVNQKTMKSAHIKDLYSEIERLKSEVYSARERNGIYIPRDRYFEEEAEKKAMVDKIERMEFDLEARDKKIEESERAIEIQQQQYSDLLAKLDRTQKTLEYTQENLNETLENLKQANFAIRERDFVITNQREAGKSLFQDLLCQKICLEKASIVIVSTKLMTCYISEKSLVNRAAELRKELEAAAQDVAGLFAKIERKEEMEMKNQELVNVFQTGLTDQMEELRTLVVSGVGVQQQQLQTLEEQLQSFLNSKDQAAEELIKKLQCLKDLYLSQLQSVHSAVHAHEVVSTSTFKTLDSTVTAHPGALEQLLVSAVADSQAVLSDLQQCITAQGHEVALFAQQQREVAQRSLEMARNIAQTLFTSLSTMETDAASFQEHVNSSSVDHDQGLLELAEAYEEHARNEYTQLLESITAMLASSLSKRTQLVQTSVKKLRENASQDAILVQQGLQKIQHEAVTANGQVNAFITSTDVSSVEDSALLANRVSRMEAILQSCSDYTTTSGRKWDFTCKEIQALQNSHTTAVTSILGEGLDANTNLLIKIQALEDAGRLEIETRNNSTLAFVQGTSAGEHEAAEKMHSTMASQVNAATELCSSHNSSVAAVQTHTDHYLREEYLVDEPTCSTPRRRPIQVPTQSSINAYCTPPLDVLLDEFRAKTAAGGSDRLSKVFQSVEASFRDSRTPLTTIN</sequence>
<keyword evidence="3" id="KW-0493">Microtubule</keyword>
<dbReference type="SUPFAM" id="SSF52540">
    <property type="entry name" value="P-loop containing nucleoside triphosphate hydrolases"/>
    <property type="match status" value="1"/>
</dbReference>
<evidence type="ECO:0000256" key="1">
    <source>
        <dbReference type="ARBA" id="ARBA00004186"/>
    </source>
</evidence>
<dbReference type="CDD" id="cd01364">
    <property type="entry name" value="KISc_BimC_Eg5"/>
    <property type="match status" value="1"/>
</dbReference>
<dbReference type="GO" id="GO:0005876">
    <property type="term" value="C:spindle microtubule"/>
    <property type="evidence" value="ECO:0000318"/>
    <property type="project" value="GO_Central"/>
</dbReference>
<evidence type="ECO:0000256" key="11">
    <source>
        <dbReference type="SAM" id="Coils"/>
    </source>
</evidence>
<proteinExistence type="inferred from homology"/>
<dbReference type="GO" id="GO:0072686">
    <property type="term" value="C:mitotic spindle"/>
    <property type="evidence" value="ECO:0000318"/>
    <property type="project" value="GO_Central"/>
</dbReference>
<dbReference type="InterPro" id="IPR001752">
    <property type="entry name" value="Kinesin_motor_dom"/>
</dbReference>
<dbReference type="Proteomes" id="UP000006727">
    <property type="component" value="Chromosome 4"/>
</dbReference>
<dbReference type="InterPro" id="IPR047149">
    <property type="entry name" value="KIF11-like"/>
</dbReference>
<comment type="subcellular location">
    <subcellularLocation>
        <location evidence="1">Cytoplasm</location>
        <location evidence="1">Cytoskeleton</location>
        <location evidence="1">Spindle</location>
    </subcellularLocation>
</comment>
<dbReference type="InterPro" id="IPR036961">
    <property type="entry name" value="Kinesin_motor_dom_sf"/>
</dbReference>
<keyword evidence="5 10" id="KW-0067">ATP-binding</keyword>
<dbReference type="InterPro" id="IPR027417">
    <property type="entry name" value="P-loop_NTPase"/>
</dbReference>
<keyword evidence="6 10" id="KW-0505">Motor protein</keyword>
<dbReference type="InParanoid" id="A0A7I4DR67"/>
<evidence type="ECO:0000256" key="5">
    <source>
        <dbReference type="ARBA" id="ARBA00022840"/>
    </source>
</evidence>
<dbReference type="SMART" id="SM00129">
    <property type="entry name" value="KISc"/>
    <property type="match status" value="1"/>
</dbReference>
<evidence type="ECO:0000256" key="2">
    <source>
        <dbReference type="ARBA" id="ARBA00022490"/>
    </source>
</evidence>
<dbReference type="FunFam" id="3.40.850.10:FF:000019">
    <property type="entry name" value="Kinesin-like protein KIN-5D"/>
    <property type="match status" value="1"/>
</dbReference>
<evidence type="ECO:0000313" key="14">
    <source>
        <dbReference type="Proteomes" id="UP000006727"/>
    </source>
</evidence>
<reference evidence="13 14" key="2">
    <citation type="journal article" date="2018" name="Plant J.">
        <title>The Physcomitrella patens chromosome-scale assembly reveals moss genome structure and evolution.</title>
        <authorList>
            <person name="Lang D."/>
            <person name="Ullrich K.K."/>
            <person name="Murat F."/>
            <person name="Fuchs J."/>
            <person name="Jenkins J."/>
            <person name="Haas F.B."/>
            <person name="Piednoel M."/>
            <person name="Gundlach H."/>
            <person name="Van Bel M."/>
            <person name="Meyberg R."/>
            <person name="Vives C."/>
            <person name="Morata J."/>
            <person name="Symeonidi A."/>
            <person name="Hiss M."/>
            <person name="Muchero W."/>
            <person name="Kamisugi Y."/>
            <person name="Saleh O."/>
            <person name="Blanc G."/>
            <person name="Decker E.L."/>
            <person name="van Gessel N."/>
            <person name="Grimwood J."/>
            <person name="Hayes R.D."/>
            <person name="Graham S.W."/>
            <person name="Gunter L.E."/>
            <person name="McDaniel S.F."/>
            <person name="Hoernstein S.N.W."/>
            <person name="Larsson A."/>
            <person name="Li F.W."/>
            <person name="Perroud P.F."/>
            <person name="Phillips J."/>
            <person name="Ranjan P."/>
            <person name="Rokshar D.S."/>
            <person name="Rothfels C.J."/>
            <person name="Schneider L."/>
            <person name="Shu S."/>
            <person name="Stevenson D.W."/>
            <person name="Thummler F."/>
            <person name="Tillich M."/>
            <person name="Villarreal Aguilar J.C."/>
            <person name="Widiez T."/>
            <person name="Wong G.K."/>
            <person name="Wymore A."/>
            <person name="Zhang Y."/>
            <person name="Zimmer A.D."/>
            <person name="Quatrano R.S."/>
            <person name="Mayer K.F.X."/>
            <person name="Goodstein D."/>
            <person name="Casacuberta J.M."/>
            <person name="Vandepoele K."/>
            <person name="Reski R."/>
            <person name="Cuming A.C."/>
            <person name="Tuskan G.A."/>
            <person name="Maumus F."/>
            <person name="Salse J."/>
            <person name="Schmutz J."/>
            <person name="Rensing S.A."/>
        </authorList>
    </citation>
    <scope>NUCLEOTIDE SEQUENCE [LARGE SCALE GENOMIC DNA]</scope>
    <source>
        <strain evidence="13 14">cv. Gransden 2004</strain>
    </source>
</reference>
<protein>
    <recommendedName>
        <fullName evidence="12">Kinesin motor domain-containing protein</fullName>
    </recommendedName>
</protein>
<evidence type="ECO:0000313" key="13">
    <source>
        <dbReference type="EnsemblPlants" id="Pp3c4_17450V3.2"/>
    </source>
</evidence>
<dbReference type="AlphaFoldDB" id="A0A7I4DR67"/>
<feature type="coiled-coil region" evidence="11">
    <location>
        <begin position="416"/>
        <end position="482"/>
    </location>
</feature>
<feature type="domain" description="Kinesin motor" evidence="12">
    <location>
        <begin position="12"/>
        <end position="356"/>
    </location>
</feature>
<dbReference type="Gene3D" id="3.40.850.10">
    <property type="entry name" value="Kinesin motor domain"/>
    <property type="match status" value="1"/>
</dbReference>
<dbReference type="FunCoup" id="A0A7I4DR67">
    <property type="interactions" value="2271"/>
</dbReference>
<reference evidence="13" key="3">
    <citation type="submission" date="2020-12" db="UniProtKB">
        <authorList>
            <consortium name="EnsemblPlants"/>
        </authorList>
    </citation>
    <scope>IDENTIFICATION</scope>
</reference>
<accession>A0A7I4DR67</accession>
<feature type="binding site" evidence="10">
    <location>
        <begin position="98"/>
        <end position="105"/>
    </location>
    <ligand>
        <name>ATP</name>
        <dbReference type="ChEBI" id="CHEBI:30616"/>
    </ligand>
</feature>
<dbReference type="GO" id="GO:0008574">
    <property type="term" value="F:plus-end-directed microtubule motor activity"/>
    <property type="evidence" value="ECO:0000318"/>
    <property type="project" value="GO_Central"/>
</dbReference>
<evidence type="ECO:0000256" key="3">
    <source>
        <dbReference type="ARBA" id="ARBA00022701"/>
    </source>
</evidence>
<name>A0A7I4DR67_PHYPA</name>
<comment type="function">
    <text evidence="9">Responsible for microtubule translocation. May be important for the organization of phragmoplast-specific arrays of microtubules. Plays an essential role in stabilizing the mitotic spindle. Required during mitotic cytokinesis.</text>
</comment>
<dbReference type="InterPro" id="IPR047241">
    <property type="entry name" value="KIF11-like_kin_motor_dom"/>
</dbReference>
<dbReference type="GO" id="GO:0051231">
    <property type="term" value="P:spindle elongation"/>
    <property type="evidence" value="ECO:0000318"/>
    <property type="project" value="GO_Central"/>
</dbReference>
<feature type="coiled-coil region" evidence="11">
    <location>
        <begin position="597"/>
        <end position="628"/>
    </location>
</feature>
<reference evidence="13 14" key="1">
    <citation type="journal article" date="2008" name="Science">
        <title>The Physcomitrella genome reveals evolutionary insights into the conquest of land by plants.</title>
        <authorList>
            <person name="Rensing S."/>
            <person name="Lang D."/>
            <person name="Zimmer A."/>
            <person name="Terry A."/>
            <person name="Salamov A."/>
            <person name="Shapiro H."/>
            <person name="Nishiyama T."/>
            <person name="Perroud P.-F."/>
            <person name="Lindquist E."/>
            <person name="Kamisugi Y."/>
            <person name="Tanahashi T."/>
            <person name="Sakakibara K."/>
            <person name="Fujita T."/>
            <person name="Oishi K."/>
            <person name="Shin-I T."/>
            <person name="Kuroki Y."/>
            <person name="Toyoda A."/>
            <person name="Suzuki Y."/>
            <person name="Hashimoto A."/>
            <person name="Yamaguchi K."/>
            <person name="Sugano A."/>
            <person name="Kohara Y."/>
            <person name="Fujiyama A."/>
            <person name="Anterola A."/>
            <person name="Aoki S."/>
            <person name="Ashton N."/>
            <person name="Barbazuk W.B."/>
            <person name="Barker E."/>
            <person name="Bennetzen J."/>
            <person name="Bezanilla M."/>
            <person name="Blankenship R."/>
            <person name="Cho S.H."/>
            <person name="Dutcher S."/>
            <person name="Estelle M."/>
            <person name="Fawcett J.A."/>
            <person name="Gundlach H."/>
            <person name="Hanada K."/>
            <person name="Heyl A."/>
            <person name="Hicks K.A."/>
            <person name="Hugh J."/>
            <person name="Lohr M."/>
            <person name="Mayer K."/>
            <person name="Melkozernov A."/>
            <person name="Murata T."/>
            <person name="Nelson D."/>
            <person name="Pils B."/>
            <person name="Prigge M."/>
            <person name="Reiss B."/>
            <person name="Renner T."/>
            <person name="Rombauts S."/>
            <person name="Rushton P."/>
            <person name="Sanderfoot A."/>
            <person name="Schween G."/>
            <person name="Shiu S.-H."/>
            <person name="Stueber K."/>
            <person name="Theodoulou F.L."/>
            <person name="Tu H."/>
            <person name="Van de Peer Y."/>
            <person name="Verrier P.J."/>
            <person name="Waters E."/>
            <person name="Wood A."/>
            <person name="Yang L."/>
            <person name="Cove D."/>
            <person name="Cuming A."/>
            <person name="Hasebe M."/>
            <person name="Lucas S."/>
            <person name="Mishler D.B."/>
            <person name="Reski R."/>
            <person name="Grigoriev I."/>
            <person name="Quatrano R.S."/>
            <person name="Boore J.L."/>
        </authorList>
    </citation>
    <scope>NUCLEOTIDE SEQUENCE [LARGE SCALE GENOMIC DNA]</scope>
    <source>
        <strain evidence="13 14">cv. Gransden 2004</strain>
    </source>
</reference>
<evidence type="ECO:0000256" key="6">
    <source>
        <dbReference type="ARBA" id="ARBA00023175"/>
    </source>
</evidence>
<keyword evidence="14" id="KW-1185">Reference proteome</keyword>
<dbReference type="Gramene" id="Pp3c4_17450V3.2">
    <property type="protein sequence ID" value="Pp3c4_17450V3.2"/>
    <property type="gene ID" value="Pp3c4_17450"/>
</dbReference>
<evidence type="ECO:0000256" key="8">
    <source>
        <dbReference type="ARBA" id="ARBA00034704"/>
    </source>
</evidence>
<organism evidence="13 14">
    <name type="scientific">Physcomitrium patens</name>
    <name type="common">Spreading-leaved earth moss</name>
    <name type="synonym">Physcomitrella patens</name>
    <dbReference type="NCBI Taxonomy" id="3218"/>
    <lineage>
        <taxon>Eukaryota</taxon>
        <taxon>Viridiplantae</taxon>
        <taxon>Streptophyta</taxon>
        <taxon>Embryophyta</taxon>
        <taxon>Bryophyta</taxon>
        <taxon>Bryophytina</taxon>
        <taxon>Bryopsida</taxon>
        <taxon>Funariidae</taxon>
        <taxon>Funariales</taxon>
        <taxon>Funariaceae</taxon>
        <taxon>Physcomitrium</taxon>
    </lineage>
</organism>
<dbReference type="GO" id="GO:0090307">
    <property type="term" value="P:mitotic spindle assembly"/>
    <property type="evidence" value="ECO:0000318"/>
    <property type="project" value="GO_Central"/>
</dbReference>
<feature type="coiled-coil region" evidence="11">
    <location>
        <begin position="526"/>
        <end position="553"/>
    </location>
</feature>
<keyword evidence="2" id="KW-0963">Cytoplasm</keyword>
<keyword evidence="11" id="KW-0175">Coiled coil</keyword>
<dbReference type="GO" id="GO:0007018">
    <property type="term" value="P:microtubule-based movement"/>
    <property type="evidence" value="ECO:0007669"/>
    <property type="project" value="InterPro"/>
</dbReference>
<dbReference type="PROSITE" id="PS00411">
    <property type="entry name" value="KINESIN_MOTOR_1"/>
    <property type="match status" value="1"/>
</dbReference>
<evidence type="ECO:0000256" key="10">
    <source>
        <dbReference type="PROSITE-ProRule" id="PRU00283"/>
    </source>
</evidence>
<dbReference type="PANTHER" id="PTHR47970">
    <property type="entry name" value="KINESIN-LIKE PROTEIN KIF11"/>
    <property type="match status" value="1"/>
</dbReference>